<dbReference type="EMBL" id="AYYQ01000036">
    <property type="protein sequence ID" value="KRM67609.1"/>
    <property type="molecule type" value="Genomic_DNA"/>
</dbReference>
<evidence type="ECO:0000313" key="5">
    <source>
        <dbReference type="Proteomes" id="UP000052012"/>
    </source>
</evidence>
<protein>
    <submittedName>
        <fullName evidence="4">Non-specific ribonucleoside hydrolase rihC</fullName>
    </submittedName>
</protein>
<name>A0A0R2AUJ9_9LACO</name>
<dbReference type="Pfam" id="PF01156">
    <property type="entry name" value="IU_nuc_hydro"/>
    <property type="match status" value="1"/>
</dbReference>
<dbReference type="AlphaFoldDB" id="A0A0R2AUJ9"/>
<dbReference type="PATRIC" id="fig|1423781.4.peg.786"/>
<dbReference type="Gene3D" id="3.90.245.10">
    <property type="entry name" value="Ribonucleoside hydrolase-like"/>
    <property type="match status" value="1"/>
</dbReference>
<evidence type="ECO:0000256" key="2">
    <source>
        <dbReference type="ARBA" id="ARBA00023295"/>
    </source>
</evidence>
<evidence type="ECO:0000313" key="4">
    <source>
        <dbReference type="EMBL" id="KRM67609.1"/>
    </source>
</evidence>
<dbReference type="GO" id="GO:0008477">
    <property type="term" value="F:purine nucleosidase activity"/>
    <property type="evidence" value="ECO:0007669"/>
    <property type="project" value="TreeGrafter"/>
</dbReference>
<feature type="domain" description="Inosine/uridine-preferring nucleoside hydrolase" evidence="3">
    <location>
        <begin position="4"/>
        <end position="152"/>
    </location>
</feature>
<dbReference type="Proteomes" id="UP000052012">
    <property type="component" value="Unassembled WGS sequence"/>
</dbReference>
<reference evidence="4 5" key="1">
    <citation type="journal article" date="2015" name="Genome Announc.">
        <title>Expanding the biotechnology potential of lactobacilli through comparative genomics of 213 strains and associated genera.</title>
        <authorList>
            <person name="Sun Z."/>
            <person name="Harris H.M."/>
            <person name="McCann A."/>
            <person name="Guo C."/>
            <person name="Argimon S."/>
            <person name="Zhang W."/>
            <person name="Yang X."/>
            <person name="Jeffery I.B."/>
            <person name="Cooney J.C."/>
            <person name="Kagawa T.F."/>
            <person name="Liu W."/>
            <person name="Song Y."/>
            <person name="Salvetti E."/>
            <person name="Wrobel A."/>
            <person name="Rasinkangas P."/>
            <person name="Parkhill J."/>
            <person name="Rea M.C."/>
            <person name="O'Sullivan O."/>
            <person name="Ritari J."/>
            <person name="Douillard F.P."/>
            <person name="Paul Ross R."/>
            <person name="Yang R."/>
            <person name="Briner A.E."/>
            <person name="Felis G.E."/>
            <person name="de Vos W.M."/>
            <person name="Barrangou R."/>
            <person name="Klaenhammer T.R."/>
            <person name="Caufield P.W."/>
            <person name="Cui Y."/>
            <person name="Zhang H."/>
            <person name="O'Toole P.W."/>
        </authorList>
    </citation>
    <scope>NUCLEOTIDE SEQUENCE [LARGE SCALE GENOMIC DNA]</scope>
    <source>
        <strain evidence="4 5">DSM 23829</strain>
    </source>
</reference>
<dbReference type="GO" id="GO:0005829">
    <property type="term" value="C:cytosol"/>
    <property type="evidence" value="ECO:0007669"/>
    <property type="project" value="TreeGrafter"/>
</dbReference>
<dbReference type="InterPro" id="IPR001910">
    <property type="entry name" value="Inosine/uridine_hydrolase_dom"/>
</dbReference>
<proteinExistence type="predicted"/>
<dbReference type="InterPro" id="IPR023186">
    <property type="entry name" value="IUNH"/>
</dbReference>
<dbReference type="PANTHER" id="PTHR12304:SF15">
    <property type="entry name" value="NON-SPECIFIC RIBONUCLEOSIDE HYDROLASE RIHC"/>
    <property type="match status" value="1"/>
</dbReference>
<evidence type="ECO:0000256" key="1">
    <source>
        <dbReference type="ARBA" id="ARBA00022801"/>
    </source>
</evidence>
<gene>
    <name evidence="4" type="ORF">FD06_GL000761</name>
</gene>
<keyword evidence="1 4" id="KW-0378">Hydrolase</keyword>
<comment type="caution">
    <text evidence="4">The sequence shown here is derived from an EMBL/GenBank/DDBJ whole genome shotgun (WGS) entry which is preliminary data.</text>
</comment>
<accession>A0A0R2AUJ9</accession>
<dbReference type="GO" id="GO:0006152">
    <property type="term" value="P:purine nucleoside catabolic process"/>
    <property type="evidence" value="ECO:0007669"/>
    <property type="project" value="TreeGrafter"/>
</dbReference>
<dbReference type="STRING" id="1423781.FD06_GL000761"/>
<dbReference type="PANTHER" id="PTHR12304">
    <property type="entry name" value="INOSINE-URIDINE PREFERRING NUCLEOSIDE HYDROLASE"/>
    <property type="match status" value="1"/>
</dbReference>
<keyword evidence="2" id="KW-0326">Glycosidase</keyword>
<organism evidence="4 5">
    <name type="scientific">Apilactobacillus ozensis DSM 23829 = JCM 17196</name>
    <dbReference type="NCBI Taxonomy" id="1423781"/>
    <lineage>
        <taxon>Bacteria</taxon>
        <taxon>Bacillati</taxon>
        <taxon>Bacillota</taxon>
        <taxon>Bacilli</taxon>
        <taxon>Lactobacillales</taxon>
        <taxon>Lactobacillaceae</taxon>
        <taxon>Apilactobacillus</taxon>
    </lineage>
</organism>
<dbReference type="SUPFAM" id="SSF53590">
    <property type="entry name" value="Nucleoside hydrolase"/>
    <property type="match status" value="1"/>
</dbReference>
<sequence>MTKIIMDCDPGIDDVAALSVAINNKSLDLELVTTIAGNVTVDKTTSNALQIINFFHKDNDIKVASGASCPLIKPFEDAARIHGSSGMRGYNFKSTVAFNPMKKGAIQALHDYIMNSDEPIILVATGAYTNIALLISEYPEVKANIFKIIAMGEA</sequence>
<evidence type="ECO:0000259" key="3">
    <source>
        <dbReference type="Pfam" id="PF01156"/>
    </source>
</evidence>
<keyword evidence="5" id="KW-1185">Reference proteome</keyword>
<dbReference type="InterPro" id="IPR036452">
    <property type="entry name" value="Ribo_hydro-like"/>
</dbReference>